<keyword evidence="3" id="KW-1185">Reference proteome</keyword>
<accession>A0A1Q8E9Y0</accession>
<keyword evidence="1" id="KW-1133">Transmembrane helix</keyword>
<dbReference type="EMBL" id="MSJM01000002">
    <property type="protein sequence ID" value="OLF48605.1"/>
    <property type="molecule type" value="Genomic_DNA"/>
</dbReference>
<evidence type="ECO:0000313" key="2">
    <source>
        <dbReference type="EMBL" id="OLF48605.1"/>
    </source>
</evidence>
<evidence type="ECO:0000256" key="1">
    <source>
        <dbReference type="SAM" id="Phobius"/>
    </source>
</evidence>
<keyword evidence="1" id="KW-0812">Transmembrane</keyword>
<dbReference type="RefSeq" id="WP_075104326.1">
    <property type="nucleotide sequence ID" value="NZ_MSJM01000002.1"/>
</dbReference>
<sequence length="113" mass="11782">MTIQQAIATIVGGFVFPFVIQMIWGKMVEHWGAIGGWIAAAFIVGTVWAMNHGIPKPMITQAGSVWIDMGLAAGVGVFVATLTRGGKLNKAMPNLAAALVGGLIGGLILSFFL</sequence>
<feature type="transmembrane region" description="Helical" evidence="1">
    <location>
        <begin position="6"/>
        <end position="24"/>
    </location>
</feature>
<protein>
    <submittedName>
        <fullName evidence="2">Uncharacterized protein</fullName>
    </submittedName>
</protein>
<keyword evidence="1" id="KW-0472">Membrane</keyword>
<dbReference type="OrthoDB" id="1028168at2"/>
<feature type="transmembrane region" description="Helical" evidence="1">
    <location>
        <begin position="95"/>
        <end position="112"/>
    </location>
</feature>
<evidence type="ECO:0000313" key="3">
    <source>
        <dbReference type="Proteomes" id="UP000186890"/>
    </source>
</evidence>
<feature type="transmembrane region" description="Helical" evidence="1">
    <location>
        <begin position="63"/>
        <end position="83"/>
    </location>
</feature>
<feature type="transmembrane region" description="Helical" evidence="1">
    <location>
        <begin position="31"/>
        <end position="51"/>
    </location>
</feature>
<gene>
    <name evidence="2" type="ORF">BU202_03020</name>
</gene>
<dbReference type="InterPro" id="IPR054200">
    <property type="entry name" value="DUF6905"/>
</dbReference>
<comment type="caution">
    <text evidence="2">The sequence shown here is derived from an EMBL/GenBank/DDBJ whole genome shotgun (WGS) entry which is preliminary data.</text>
</comment>
<proteinExistence type="predicted"/>
<reference evidence="3" key="1">
    <citation type="submission" date="2016-12" db="EMBL/GenBank/DDBJ databases">
        <authorList>
            <person name="Gulvik C.A."/>
        </authorList>
    </citation>
    <scope>NUCLEOTIDE SEQUENCE [LARGE SCALE GENOMIC DNA]</scope>
    <source>
        <strain evidence="3">NED12-00049-6B</strain>
    </source>
</reference>
<name>A0A1Q8E9Y0_9STRE</name>
<dbReference type="Proteomes" id="UP000186890">
    <property type="component" value="Unassembled WGS sequence"/>
</dbReference>
<organism evidence="2 3">
    <name type="scientific">Streptococcus cuniculi</name>
    <dbReference type="NCBI Taxonomy" id="1432788"/>
    <lineage>
        <taxon>Bacteria</taxon>
        <taxon>Bacillati</taxon>
        <taxon>Bacillota</taxon>
        <taxon>Bacilli</taxon>
        <taxon>Lactobacillales</taxon>
        <taxon>Streptococcaceae</taxon>
        <taxon>Streptococcus</taxon>
    </lineage>
</organism>
<dbReference type="Pfam" id="PF21846">
    <property type="entry name" value="DUF6905"/>
    <property type="match status" value="1"/>
</dbReference>
<dbReference type="AlphaFoldDB" id="A0A1Q8E9Y0"/>